<dbReference type="OrthoDB" id="2363873at2759"/>
<evidence type="ECO:0000313" key="2">
    <source>
        <dbReference type="Proteomes" id="UP000019804"/>
    </source>
</evidence>
<dbReference type="EMBL" id="KK088439">
    <property type="protein sequence ID" value="EYE92037.1"/>
    <property type="molecule type" value="Genomic_DNA"/>
</dbReference>
<gene>
    <name evidence="1" type="ORF">EURHEDRAFT_380407</name>
</gene>
<dbReference type="Gene3D" id="3.40.50.1820">
    <property type="entry name" value="alpha/beta hydrolase"/>
    <property type="match status" value="1"/>
</dbReference>
<dbReference type="Proteomes" id="UP000019804">
    <property type="component" value="Unassembled WGS sequence"/>
</dbReference>
<protein>
    <submittedName>
        <fullName evidence="1">Uncharacterized protein</fullName>
    </submittedName>
</protein>
<sequence>MLNDIRFAGGINFDGSLQGSVIQQGLDRPFINFGEASLADPGYDTWNETWPHLRGFRMQLQLKDWLHLTFSDLPVVFDSAPSAKMLRNETAKNLGSLLGLGTLPGLRVRTILTDYITEACRFFLTGKKPALLRVPSSAYPEVMYIRT</sequence>
<dbReference type="RefSeq" id="XP_040635725.1">
    <property type="nucleotide sequence ID" value="XM_040779294.1"/>
</dbReference>
<proteinExistence type="predicted"/>
<evidence type="ECO:0000313" key="1">
    <source>
        <dbReference type="EMBL" id="EYE92037.1"/>
    </source>
</evidence>
<dbReference type="HOGENOM" id="CLU_1767692_0_0_1"/>
<dbReference type="AlphaFoldDB" id="A0A017S546"/>
<reference evidence="2" key="1">
    <citation type="journal article" date="2014" name="Nat. Commun.">
        <title>Genomic adaptations of the halophilic Dead Sea filamentous fungus Eurotium rubrum.</title>
        <authorList>
            <person name="Kis-Papo T."/>
            <person name="Weig A.R."/>
            <person name="Riley R."/>
            <person name="Persoh D."/>
            <person name="Salamov A."/>
            <person name="Sun H."/>
            <person name="Lipzen A."/>
            <person name="Wasser S.P."/>
            <person name="Rambold G."/>
            <person name="Grigoriev I.V."/>
            <person name="Nevo E."/>
        </authorList>
    </citation>
    <scope>NUCLEOTIDE SEQUENCE [LARGE SCALE GENOMIC DNA]</scope>
    <source>
        <strain evidence="2">CBS 135680</strain>
    </source>
</reference>
<dbReference type="STRING" id="1388766.A0A017S546"/>
<organism evidence="1 2">
    <name type="scientific">Aspergillus ruber (strain CBS 135680)</name>
    <dbReference type="NCBI Taxonomy" id="1388766"/>
    <lineage>
        <taxon>Eukaryota</taxon>
        <taxon>Fungi</taxon>
        <taxon>Dikarya</taxon>
        <taxon>Ascomycota</taxon>
        <taxon>Pezizomycotina</taxon>
        <taxon>Eurotiomycetes</taxon>
        <taxon>Eurotiomycetidae</taxon>
        <taxon>Eurotiales</taxon>
        <taxon>Aspergillaceae</taxon>
        <taxon>Aspergillus</taxon>
        <taxon>Aspergillus subgen. Aspergillus</taxon>
    </lineage>
</organism>
<name>A0A017S546_ASPRC</name>
<keyword evidence="2" id="KW-1185">Reference proteome</keyword>
<accession>A0A017S546</accession>
<dbReference type="InterPro" id="IPR029058">
    <property type="entry name" value="AB_hydrolase_fold"/>
</dbReference>
<dbReference type="GeneID" id="63694418"/>